<dbReference type="CDD" id="cd00207">
    <property type="entry name" value="fer2"/>
    <property type="match status" value="1"/>
</dbReference>
<feature type="region of interest" description="Disordered" evidence="7">
    <location>
        <begin position="155"/>
        <end position="183"/>
    </location>
</feature>
<evidence type="ECO:0000256" key="3">
    <source>
        <dbReference type="ARBA" id="ARBA00023002"/>
    </source>
</evidence>
<organism evidence="9 10">
    <name type="scientific">Capillimicrobium parvum</name>
    <dbReference type="NCBI Taxonomy" id="2884022"/>
    <lineage>
        <taxon>Bacteria</taxon>
        <taxon>Bacillati</taxon>
        <taxon>Actinomycetota</taxon>
        <taxon>Thermoleophilia</taxon>
        <taxon>Solirubrobacterales</taxon>
        <taxon>Capillimicrobiaceae</taxon>
        <taxon>Capillimicrobium</taxon>
    </lineage>
</organism>
<dbReference type="GO" id="GO:0051537">
    <property type="term" value="F:2 iron, 2 sulfur cluster binding"/>
    <property type="evidence" value="ECO:0007669"/>
    <property type="project" value="UniProtKB-KW"/>
</dbReference>
<keyword evidence="10" id="KW-1185">Reference proteome</keyword>
<gene>
    <name evidence="9" type="primary">cutS_2</name>
    <name evidence="9" type="ORF">DSM104329_03327</name>
</gene>
<dbReference type="FunFam" id="3.10.20.30:FF:000020">
    <property type="entry name" value="Xanthine dehydrogenase iron-sulfur subunit"/>
    <property type="match status" value="1"/>
</dbReference>
<evidence type="ECO:0000259" key="8">
    <source>
        <dbReference type="PROSITE" id="PS51085"/>
    </source>
</evidence>
<keyword evidence="4" id="KW-0408">Iron</keyword>
<keyword evidence="2" id="KW-0479">Metal-binding</keyword>
<comment type="pathway">
    <text evidence="6">Alkaloid degradation; nicotine degradation.</text>
</comment>
<dbReference type="Pfam" id="PF00111">
    <property type="entry name" value="Fer2"/>
    <property type="match status" value="1"/>
</dbReference>
<name>A0A9E7C101_9ACTN</name>
<evidence type="ECO:0000256" key="4">
    <source>
        <dbReference type="ARBA" id="ARBA00023004"/>
    </source>
</evidence>
<dbReference type="PROSITE" id="PS51085">
    <property type="entry name" value="2FE2S_FER_2"/>
    <property type="match status" value="1"/>
</dbReference>
<keyword evidence="3 9" id="KW-0560">Oxidoreductase</keyword>
<dbReference type="FunFam" id="1.10.150.120:FF:000003">
    <property type="entry name" value="Carbon monoxide dehydrogenase, small subunit"/>
    <property type="match status" value="1"/>
</dbReference>
<proteinExistence type="predicted"/>
<evidence type="ECO:0000256" key="5">
    <source>
        <dbReference type="ARBA" id="ARBA00023014"/>
    </source>
</evidence>
<dbReference type="Gene3D" id="1.10.150.120">
    <property type="entry name" value="[2Fe-2S]-binding domain"/>
    <property type="match status" value="1"/>
</dbReference>
<dbReference type="GO" id="GO:0046872">
    <property type="term" value="F:metal ion binding"/>
    <property type="evidence" value="ECO:0007669"/>
    <property type="project" value="UniProtKB-KW"/>
</dbReference>
<evidence type="ECO:0000313" key="9">
    <source>
        <dbReference type="EMBL" id="UGS36916.1"/>
    </source>
</evidence>
<dbReference type="EC" id="1.2.5.3" evidence="9"/>
<dbReference type="InterPro" id="IPR012675">
    <property type="entry name" value="Beta-grasp_dom_sf"/>
</dbReference>
<dbReference type="Pfam" id="PF01799">
    <property type="entry name" value="Fer2_2"/>
    <property type="match status" value="1"/>
</dbReference>
<dbReference type="GO" id="GO:0008805">
    <property type="term" value="F:carbon-monoxide oxygenase activity"/>
    <property type="evidence" value="ECO:0007669"/>
    <property type="project" value="UniProtKB-EC"/>
</dbReference>
<evidence type="ECO:0000256" key="2">
    <source>
        <dbReference type="ARBA" id="ARBA00022723"/>
    </source>
</evidence>
<dbReference type="SUPFAM" id="SSF54292">
    <property type="entry name" value="2Fe-2S ferredoxin-like"/>
    <property type="match status" value="1"/>
</dbReference>
<dbReference type="InterPro" id="IPR001041">
    <property type="entry name" value="2Fe-2S_ferredoxin-type"/>
</dbReference>
<dbReference type="Proteomes" id="UP001162834">
    <property type="component" value="Chromosome"/>
</dbReference>
<dbReference type="RefSeq" id="WP_259310978.1">
    <property type="nucleotide sequence ID" value="NZ_CP087164.1"/>
</dbReference>
<dbReference type="InterPro" id="IPR051452">
    <property type="entry name" value="Diverse_Oxidoreductases"/>
</dbReference>
<keyword evidence="5" id="KW-0411">Iron-sulfur</keyword>
<dbReference type="InterPro" id="IPR036884">
    <property type="entry name" value="2Fe-2S-bd_dom_sf"/>
</dbReference>
<accession>A0A9E7C101</accession>
<dbReference type="InterPro" id="IPR002888">
    <property type="entry name" value="2Fe-2S-bd"/>
</dbReference>
<evidence type="ECO:0000256" key="7">
    <source>
        <dbReference type="SAM" id="MobiDB-lite"/>
    </source>
</evidence>
<keyword evidence="1" id="KW-0001">2Fe-2S</keyword>
<dbReference type="PANTHER" id="PTHR44379">
    <property type="entry name" value="OXIDOREDUCTASE WITH IRON-SULFUR SUBUNIT"/>
    <property type="match status" value="1"/>
</dbReference>
<evidence type="ECO:0000313" key="10">
    <source>
        <dbReference type="Proteomes" id="UP001162834"/>
    </source>
</evidence>
<dbReference type="AlphaFoldDB" id="A0A9E7C101"/>
<dbReference type="EMBL" id="CP087164">
    <property type="protein sequence ID" value="UGS36916.1"/>
    <property type="molecule type" value="Genomic_DNA"/>
</dbReference>
<dbReference type="SUPFAM" id="SSF47741">
    <property type="entry name" value="CO dehydrogenase ISP C-domain like"/>
    <property type="match status" value="1"/>
</dbReference>
<dbReference type="KEGG" id="sbae:DSM104329_03327"/>
<dbReference type="Gene3D" id="3.10.20.30">
    <property type="match status" value="1"/>
</dbReference>
<feature type="domain" description="2Fe-2S ferredoxin-type" evidence="8">
    <location>
        <begin position="4"/>
        <end position="80"/>
    </location>
</feature>
<reference evidence="9" key="1">
    <citation type="journal article" date="2022" name="Int. J. Syst. Evol. Microbiol.">
        <title>Pseudomonas aegrilactucae sp. nov. and Pseudomonas morbosilactucae sp. nov., pathogens causing bacterial rot of lettuce in Japan.</title>
        <authorList>
            <person name="Sawada H."/>
            <person name="Fujikawa T."/>
            <person name="Satou M."/>
        </authorList>
    </citation>
    <scope>NUCLEOTIDE SEQUENCE</scope>
    <source>
        <strain evidence="9">0166_1</strain>
    </source>
</reference>
<evidence type="ECO:0000256" key="1">
    <source>
        <dbReference type="ARBA" id="ARBA00022714"/>
    </source>
</evidence>
<dbReference type="InterPro" id="IPR036010">
    <property type="entry name" value="2Fe-2S_ferredoxin-like_sf"/>
</dbReference>
<dbReference type="PANTHER" id="PTHR44379:SF5">
    <property type="entry name" value="OXIDOREDUCTASE WITH IRON-SULFUR SUBUNIT"/>
    <property type="match status" value="1"/>
</dbReference>
<sequence length="183" mass="19101">MSKVPVRLSVNGRVHELDVEPRLLLVHLLRDQLGLTGTHVGCDTSNCGACTVHLDGEAVKSCTVLAVQADGTKVTTIEGLAQGDQLHPLQEAFWEHHGLQCGYCTPGMIMSAADLLARNPHPSEAEIRTGLEGNLCRCTGYHNIVKAVAAAAEHPHAGEIDHPGPTPEGAAVGRAVASEGAGA</sequence>
<protein>
    <submittedName>
        <fullName evidence="9">Carbon monoxide dehydrogenase small chain</fullName>
        <ecNumber evidence="9">1.2.5.3</ecNumber>
    </submittedName>
</protein>
<evidence type="ECO:0000256" key="6">
    <source>
        <dbReference type="ARBA" id="ARBA00060707"/>
    </source>
</evidence>